<dbReference type="Proteomes" id="UP000199492">
    <property type="component" value="Unassembled WGS sequence"/>
</dbReference>
<accession>A0A1G8FG82</accession>
<gene>
    <name evidence="2" type="ORF">SAMN04489796_104246</name>
</gene>
<name>A0A1G8FG82_9FLAO</name>
<keyword evidence="3" id="KW-1185">Reference proteome</keyword>
<dbReference type="RefSeq" id="WP_175455606.1">
    <property type="nucleotide sequence ID" value="NZ_FNCZ01000004.1"/>
</dbReference>
<evidence type="ECO:0000313" key="3">
    <source>
        <dbReference type="Proteomes" id="UP000199492"/>
    </source>
</evidence>
<keyword evidence="1" id="KW-0472">Membrane</keyword>
<evidence type="ECO:0000313" key="2">
    <source>
        <dbReference type="EMBL" id="SDH81147.1"/>
    </source>
</evidence>
<sequence length="55" mass="6286">MKKMIEDLFDLFFPHDIDDNGNKIENPEGDDSYSTKVFTIVMIVIIVILTGLVLK</sequence>
<feature type="transmembrane region" description="Helical" evidence="1">
    <location>
        <begin position="37"/>
        <end position="54"/>
    </location>
</feature>
<protein>
    <submittedName>
        <fullName evidence="2">Uncharacterized protein</fullName>
    </submittedName>
</protein>
<keyword evidence="1" id="KW-0812">Transmembrane</keyword>
<dbReference type="AlphaFoldDB" id="A0A1G8FG82"/>
<keyword evidence="1" id="KW-1133">Transmembrane helix</keyword>
<reference evidence="3" key="1">
    <citation type="submission" date="2016-10" db="EMBL/GenBank/DDBJ databases">
        <authorList>
            <person name="Varghese N."/>
            <person name="Submissions S."/>
        </authorList>
    </citation>
    <scope>NUCLEOTIDE SEQUENCE [LARGE SCALE GENOMIC DNA]</scope>
    <source>
        <strain evidence="3">DSM 15363</strain>
    </source>
</reference>
<evidence type="ECO:0000256" key="1">
    <source>
        <dbReference type="SAM" id="Phobius"/>
    </source>
</evidence>
<dbReference type="EMBL" id="FNCZ01000004">
    <property type="protein sequence ID" value="SDH81147.1"/>
    <property type="molecule type" value="Genomic_DNA"/>
</dbReference>
<proteinExistence type="predicted"/>
<organism evidence="2 3">
    <name type="scientific">Winogradskyella thalassocola</name>
    <dbReference type="NCBI Taxonomy" id="262004"/>
    <lineage>
        <taxon>Bacteria</taxon>
        <taxon>Pseudomonadati</taxon>
        <taxon>Bacteroidota</taxon>
        <taxon>Flavobacteriia</taxon>
        <taxon>Flavobacteriales</taxon>
        <taxon>Flavobacteriaceae</taxon>
        <taxon>Winogradskyella</taxon>
    </lineage>
</organism>